<evidence type="ECO:0000313" key="2">
    <source>
        <dbReference type="Proteomes" id="UP001165960"/>
    </source>
</evidence>
<keyword evidence="2" id="KW-1185">Reference proteome</keyword>
<comment type="caution">
    <text evidence="1">The sequence shown here is derived from an EMBL/GenBank/DDBJ whole genome shotgun (WGS) entry which is preliminary data.</text>
</comment>
<name>A0ACC2UTG7_9FUNG</name>
<accession>A0ACC2UTG7</accession>
<protein>
    <submittedName>
        <fullName evidence="1">Uncharacterized protein</fullName>
    </submittedName>
</protein>
<evidence type="ECO:0000313" key="1">
    <source>
        <dbReference type="EMBL" id="KAJ9090202.1"/>
    </source>
</evidence>
<gene>
    <name evidence="1" type="ORF">DSO57_1004780</name>
</gene>
<dbReference type="Proteomes" id="UP001165960">
    <property type="component" value="Unassembled WGS sequence"/>
</dbReference>
<organism evidence="1 2">
    <name type="scientific">Entomophthora muscae</name>
    <dbReference type="NCBI Taxonomy" id="34485"/>
    <lineage>
        <taxon>Eukaryota</taxon>
        <taxon>Fungi</taxon>
        <taxon>Fungi incertae sedis</taxon>
        <taxon>Zoopagomycota</taxon>
        <taxon>Entomophthoromycotina</taxon>
        <taxon>Entomophthoromycetes</taxon>
        <taxon>Entomophthorales</taxon>
        <taxon>Entomophthoraceae</taxon>
        <taxon>Entomophthora</taxon>
    </lineage>
</organism>
<dbReference type="EMBL" id="QTSX02000012">
    <property type="protein sequence ID" value="KAJ9090202.1"/>
    <property type="molecule type" value="Genomic_DNA"/>
</dbReference>
<sequence>MPAPSFHTKQLISASEVDPKLGLQDYSQGQLEDYSVVCHNEPFESGSTLELSVLDIIMPRNWIPFTYAFENTAKHHNFMNPDNLKASLAKALAMVPSLAGRLQCDDGTAGMDLTKPRAPTRILLNNKGAWFASTTMKTSFSDMRSKYFKTALIPAQFLFNRFIKAAADPNNGDVPLLAVKAVYFECGSVSLTVYINHFVCDGRGMYEFVRLWGQLNRGMIPDPLVDSRHIVLGIPKLDSEEIAAAQARFLKSKPFQPSMTDMQLCRVSIPDPLLKTLKQEINAKLAPEWISSDDLYFCVLRRMLHRARKSQAAPYYIRTVDIRSDLGLDNSAFGNFVNGHLEGPFEMDNLLNLPLEEAVYKMRSELKSFKEERVPKAVREFVSVHVSLAPDQLNDIIGSRDIGSTSLASLIPSRIDFQGSPAIYFFGCYYLSGIITINPVVDGHFNGVIGIEEPFLHDFVNDPEAKHLGFTVLPLQKLLFK</sequence>
<proteinExistence type="predicted"/>
<reference evidence="1" key="1">
    <citation type="submission" date="2022-04" db="EMBL/GenBank/DDBJ databases">
        <title>Genome of the entomopathogenic fungus Entomophthora muscae.</title>
        <authorList>
            <person name="Elya C."/>
            <person name="Lovett B.R."/>
            <person name="Lee E."/>
            <person name="Macias A.M."/>
            <person name="Hajek A.E."/>
            <person name="De Bivort B.L."/>
            <person name="Kasson M.T."/>
            <person name="De Fine Licht H.H."/>
            <person name="Stajich J.E."/>
        </authorList>
    </citation>
    <scope>NUCLEOTIDE SEQUENCE</scope>
    <source>
        <strain evidence="1">Berkeley</strain>
    </source>
</reference>